<keyword evidence="3" id="KW-0418">Kinase</keyword>
<keyword evidence="2" id="KW-0808">Transferase</keyword>
<comment type="caution">
    <text evidence="5">The sequence shown here is derived from an EMBL/GenBank/DDBJ whole genome shotgun (WGS) entry which is preliminary data.</text>
</comment>
<dbReference type="PROSITE" id="PS50052">
    <property type="entry name" value="GUANYLATE_KINASE_2"/>
    <property type="match status" value="1"/>
</dbReference>
<organism evidence="5 6">
    <name type="scientific">Candidatus Kaiserbacteria bacterium RIFCSPLOWO2_01_FULL_50_24</name>
    <dbReference type="NCBI Taxonomy" id="1798507"/>
    <lineage>
        <taxon>Bacteria</taxon>
        <taxon>Candidatus Kaiseribacteriota</taxon>
    </lineage>
</organism>
<evidence type="ECO:0000256" key="3">
    <source>
        <dbReference type="ARBA" id="ARBA00022777"/>
    </source>
</evidence>
<evidence type="ECO:0000313" key="5">
    <source>
        <dbReference type="EMBL" id="OGG73432.1"/>
    </source>
</evidence>
<dbReference type="STRING" id="1798507.A3A34_02420"/>
<evidence type="ECO:0000256" key="2">
    <source>
        <dbReference type="ARBA" id="ARBA00022679"/>
    </source>
</evidence>
<evidence type="ECO:0000256" key="1">
    <source>
        <dbReference type="ARBA" id="ARBA00005790"/>
    </source>
</evidence>
<dbReference type="GO" id="GO:0004385">
    <property type="term" value="F:GMP kinase activity"/>
    <property type="evidence" value="ECO:0007669"/>
    <property type="project" value="TreeGrafter"/>
</dbReference>
<dbReference type="PANTHER" id="PTHR23117">
    <property type="entry name" value="GUANYLATE KINASE-RELATED"/>
    <property type="match status" value="1"/>
</dbReference>
<dbReference type="EMBL" id="MFLU01000019">
    <property type="protein sequence ID" value="OGG73432.1"/>
    <property type="molecule type" value="Genomic_DNA"/>
</dbReference>
<dbReference type="Pfam" id="PF00625">
    <property type="entry name" value="Guanylate_kin"/>
    <property type="match status" value="1"/>
</dbReference>
<dbReference type="SUPFAM" id="SSF52540">
    <property type="entry name" value="P-loop containing nucleoside triphosphate hydrolases"/>
    <property type="match status" value="1"/>
</dbReference>
<dbReference type="InterPro" id="IPR008145">
    <property type="entry name" value="GK/Ca_channel_bsu"/>
</dbReference>
<dbReference type="AlphaFoldDB" id="A0A1F6EJE6"/>
<dbReference type="InterPro" id="IPR027417">
    <property type="entry name" value="P-loop_NTPase"/>
</dbReference>
<dbReference type="PANTHER" id="PTHR23117:SF13">
    <property type="entry name" value="GUANYLATE KINASE"/>
    <property type="match status" value="1"/>
</dbReference>
<feature type="domain" description="Guanylate kinase-like" evidence="4">
    <location>
        <begin position="9"/>
        <end position="193"/>
    </location>
</feature>
<reference evidence="5 6" key="1">
    <citation type="journal article" date="2016" name="Nat. Commun.">
        <title>Thousands of microbial genomes shed light on interconnected biogeochemical processes in an aquifer system.</title>
        <authorList>
            <person name="Anantharaman K."/>
            <person name="Brown C.T."/>
            <person name="Hug L.A."/>
            <person name="Sharon I."/>
            <person name="Castelle C.J."/>
            <person name="Probst A.J."/>
            <person name="Thomas B.C."/>
            <person name="Singh A."/>
            <person name="Wilkins M.J."/>
            <person name="Karaoz U."/>
            <person name="Brodie E.L."/>
            <person name="Williams K.H."/>
            <person name="Hubbard S.S."/>
            <person name="Banfield J.F."/>
        </authorList>
    </citation>
    <scope>NUCLEOTIDE SEQUENCE [LARGE SCALE GENOMIC DNA]</scope>
</reference>
<gene>
    <name evidence="5" type="ORF">A3A34_02420</name>
</gene>
<dbReference type="InterPro" id="IPR008144">
    <property type="entry name" value="Guanylate_kin-like_dom"/>
</dbReference>
<dbReference type="Gene3D" id="3.40.50.300">
    <property type="entry name" value="P-loop containing nucleotide triphosphate hydrolases"/>
    <property type="match status" value="1"/>
</dbReference>
<evidence type="ECO:0000259" key="4">
    <source>
        <dbReference type="PROSITE" id="PS50052"/>
    </source>
</evidence>
<name>A0A1F6EJE6_9BACT</name>
<evidence type="ECO:0000313" key="6">
    <source>
        <dbReference type="Proteomes" id="UP000178587"/>
    </source>
</evidence>
<comment type="similarity">
    <text evidence="1">Belongs to the guanylate kinase family.</text>
</comment>
<dbReference type="SMART" id="SM00072">
    <property type="entry name" value="GuKc"/>
    <property type="match status" value="1"/>
</dbReference>
<sequence length="201" mass="22816">MNLESSHSKRVVVIAGPAGSGKNSVVRDIMGRCSNCVRLVTATTRAMRSGERDGVDYYFFTPERFDEKVASGNIPEHRFVPALNVLYGTYLPDLKKRLAEKNTVIFATVDIEGARYLKDNYNATTIFIMPESVEQFEGRLKVRNPEWSDGEFRVRQEITEKELQAHAEQYDYRVVNADGELEETVDEIIAILKKEGYNLVA</sequence>
<proteinExistence type="inferred from homology"/>
<dbReference type="Proteomes" id="UP000178587">
    <property type="component" value="Unassembled WGS sequence"/>
</dbReference>
<protein>
    <recommendedName>
        <fullName evidence="4">Guanylate kinase-like domain-containing protein</fullName>
    </recommendedName>
</protein>
<dbReference type="GO" id="GO:0005829">
    <property type="term" value="C:cytosol"/>
    <property type="evidence" value="ECO:0007669"/>
    <property type="project" value="TreeGrafter"/>
</dbReference>
<accession>A0A1F6EJE6</accession>